<evidence type="ECO:0000256" key="9">
    <source>
        <dbReference type="ARBA" id="ARBA00022729"/>
    </source>
</evidence>
<reference evidence="29" key="1">
    <citation type="submission" date="2021-02" db="EMBL/GenBank/DDBJ databases">
        <title>Comparative genomics reveals that relaxation of natural selection precedes convergent phenotypic evolution of cavefish.</title>
        <authorList>
            <person name="Peng Z."/>
        </authorList>
    </citation>
    <scope>NUCLEOTIDE SEQUENCE</scope>
    <source>
        <tissue evidence="29">Muscle</tissue>
    </source>
</reference>
<keyword evidence="12 26" id="KW-1133">Transmembrane helix</keyword>
<evidence type="ECO:0000256" key="19">
    <source>
        <dbReference type="ARBA" id="ARBA00029928"/>
    </source>
</evidence>
<feature type="compositionally biased region" description="Basic and acidic residues" evidence="25">
    <location>
        <begin position="193"/>
        <end position="206"/>
    </location>
</feature>
<evidence type="ECO:0000256" key="5">
    <source>
        <dbReference type="ARBA" id="ARBA00022475"/>
    </source>
</evidence>
<dbReference type="Pfam" id="PF00193">
    <property type="entry name" value="Xlink"/>
    <property type="match status" value="1"/>
</dbReference>
<dbReference type="GO" id="GO:0016323">
    <property type="term" value="C:basolateral plasma membrane"/>
    <property type="evidence" value="ECO:0007669"/>
    <property type="project" value="TreeGrafter"/>
</dbReference>
<dbReference type="InterPro" id="IPR043210">
    <property type="entry name" value="CD44_antigen-like"/>
</dbReference>
<evidence type="ECO:0000256" key="27">
    <source>
        <dbReference type="SAM" id="SignalP"/>
    </source>
</evidence>
<proteinExistence type="predicted"/>
<evidence type="ECO:0000256" key="18">
    <source>
        <dbReference type="ARBA" id="ARBA00029917"/>
    </source>
</evidence>
<dbReference type="GO" id="GO:0035692">
    <property type="term" value="C:macrophage migration inhibitory factor receptor complex"/>
    <property type="evidence" value="ECO:0007669"/>
    <property type="project" value="TreeGrafter"/>
</dbReference>
<evidence type="ECO:0000313" key="29">
    <source>
        <dbReference type="EMBL" id="KAI7789542.1"/>
    </source>
</evidence>
<keyword evidence="13 26" id="KW-0472">Membrane</keyword>
<evidence type="ECO:0000256" key="2">
    <source>
        <dbReference type="ARBA" id="ARBA00004251"/>
    </source>
</evidence>
<keyword evidence="7" id="KW-0597">Phosphoprotein</keyword>
<evidence type="ECO:0000256" key="26">
    <source>
        <dbReference type="SAM" id="Phobius"/>
    </source>
</evidence>
<evidence type="ECO:0000256" key="3">
    <source>
        <dbReference type="ARBA" id="ARBA00004613"/>
    </source>
</evidence>
<evidence type="ECO:0000256" key="7">
    <source>
        <dbReference type="ARBA" id="ARBA00022553"/>
    </source>
</evidence>
<dbReference type="InterPro" id="IPR001231">
    <property type="entry name" value="CD44_antigen"/>
</dbReference>
<evidence type="ECO:0000256" key="6">
    <source>
        <dbReference type="ARBA" id="ARBA00022525"/>
    </source>
</evidence>
<evidence type="ECO:0000256" key="22">
    <source>
        <dbReference type="ARBA" id="ARBA00032514"/>
    </source>
</evidence>
<evidence type="ECO:0000256" key="10">
    <source>
        <dbReference type="ARBA" id="ARBA00022889"/>
    </source>
</evidence>
<keyword evidence="14 24" id="KW-1015">Disulfide bond</keyword>
<dbReference type="PANTHER" id="PTHR10225:SF6">
    <property type="entry name" value="CD44 ANTIGEN"/>
    <property type="match status" value="1"/>
</dbReference>
<evidence type="ECO:0000256" key="8">
    <source>
        <dbReference type="ARBA" id="ARBA00022692"/>
    </source>
</evidence>
<keyword evidence="8 26" id="KW-0812">Transmembrane</keyword>
<dbReference type="GO" id="GO:0004896">
    <property type="term" value="F:cytokine receptor activity"/>
    <property type="evidence" value="ECO:0007669"/>
    <property type="project" value="TreeGrafter"/>
</dbReference>
<evidence type="ECO:0000256" key="4">
    <source>
        <dbReference type="ARBA" id="ARBA00020474"/>
    </source>
</evidence>
<feature type="disulfide bond" evidence="24">
    <location>
        <begin position="77"/>
        <end position="98"/>
    </location>
</feature>
<evidence type="ECO:0000256" key="24">
    <source>
        <dbReference type="PROSITE-ProRule" id="PRU00323"/>
    </source>
</evidence>
<keyword evidence="6" id="KW-0964">Secreted</keyword>
<evidence type="ECO:0000259" key="28">
    <source>
        <dbReference type="PROSITE" id="PS50963"/>
    </source>
</evidence>
<dbReference type="PANTHER" id="PTHR10225">
    <property type="entry name" value="HYALURONAN RECEPTOR"/>
    <property type="match status" value="1"/>
</dbReference>
<dbReference type="PRINTS" id="PR00658">
    <property type="entry name" value="CD44"/>
</dbReference>
<feature type="region of interest" description="Disordered" evidence="25">
    <location>
        <begin position="141"/>
        <end position="164"/>
    </location>
</feature>
<keyword evidence="30" id="KW-1185">Reference proteome</keyword>
<evidence type="ECO:0000256" key="20">
    <source>
        <dbReference type="ARBA" id="ARBA00031179"/>
    </source>
</evidence>
<evidence type="ECO:0000256" key="12">
    <source>
        <dbReference type="ARBA" id="ARBA00022989"/>
    </source>
</evidence>
<evidence type="ECO:0000256" key="23">
    <source>
        <dbReference type="ARBA" id="ARBA00032917"/>
    </source>
</evidence>
<keyword evidence="9 27" id="KW-0732">Signal</keyword>
<feature type="transmembrane region" description="Helical" evidence="26">
    <location>
        <begin position="259"/>
        <end position="280"/>
    </location>
</feature>
<evidence type="ECO:0000256" key="11">
    <source>
        <dbReference type="ARBA" id="ARBA00022974"/>
    </source>
</evidence>
<dbReference type="GO" id="GO:0070374">
    <property type="term" value="P:positive regulation of ERK1 and ERK2 cascade"/>
    <property type="evidence" value="ECO:0007669"/>
    <property type="project" value="TreeGrafter"/>
</dbReference>
<dbReference type="GO" id="GO:0005902">
    <property type="term" value="C:microvillus"/>
    <property type="evidence" value="ECO:0007669"/>
    <property type="project" value="UniProtKB-SubCell"/>
</dbReference>
<organism evidence="29 30">
    <name type="scientific">Triplophysa rosa</name>
    <name type="common">Cave loach</name>
    <dbReference type="NCBI Taxonomy" id="992332"/>
    <lineage>
        <taxon>Eukaryota</taxon>
        <taxon>Metazoa</taxon>
        <taxon>Chordata</taxon>
        <taxon>Craniata</taxon>
        <taxon>Vertebrata</taxon>
        <taxon>Euteleostomi</taxon>
        <taxon>Actinopterygii</taxon>
        <taxon>Neopterygii</taxon>
        <taxon>Teleostei</taxon>
        <taxon>Ostariophysi</taxon>
        <taxon>Cypriniformes</taxon>
        <taxon>Nemacheilidae</taxon>
        <taxon>Triplophysa</taxon>
    </lineage>
</organism>
<evidence type="ECO:0000256" key="25">
    <source>
        <dbReference type="SAM" id="MobiDB-lite"/>
    </source>
</evidence>
<keyword evidence="16" id="KW-0325">Glycoprotein</keyword>
<evidence type="ECO:0000256" key="14">
    <source>
        <dbReference type="ARBA" id="ARBA00023157"/>
    </source>
</evidence>
<evidence type="ECO:0000256" key="13">
    <source>
        <dbReference type="ARBA" id="ARBA00023136"/>
    </source>
</evidence>
<dbReference type="PROSITE" id="PS50963">
    <property type="entry name" value="LINK_2"/>
    <property type="match status" value="1"/>
</dbReference>
<name>A0A9W7W7H1_TRIRA</name>
<dbReference type="EMBL" id="JAFHDT010000441">
    <property type="protein sequence ID" value="KAI7789542.1"/>
    <property type="molecule type" value="Genomic_DNA"/>
</dbReference>
<dbReference type="Gene3D" id="3.10.100.10">
    <property type="entry name" value="Mannose-Binding Protein A, subunit A"/>
    <property type="match status" value="1"/>
</dbReference>
<dbReference type="Proteomes" id="UP001059041">
    <property type="component" value="Unassembled WGS sequence"/>
</dbReference>
<evidence type="ECO:0000256" key="16">
    <source>
        <dbReference type="ARBA" id="ARBA00023180"/>
    </source>
</evidence>
<dbReference type="GO" id="GO:0006954">
    <property type="term" value="P:inflammatory response"/>
    <property type="evidence" value="ECO:0007669"/>
    <property type="project" value="TreeGrafter"/>
</dbReference>
<feature type="signal peptide" evidence="27">
    <location>
        <begin position="1"/>
        <end position="18"/>
    </location>
</feature>
<keyword evidence="10" id="KW-0130">Cell adhesion</keyword>
<keyword evidence="15" id="KW-0675">Receptor</keyword>
<comment type="caution">
    <text evidence="24">Lacks conserved residue(s) required for the propagation of feature annotation.</text>
</comment>
<dbReference type="InterPro" id="IPR016186">
    <property type="entry name" value="C-type_lectin-like/link_sf"/>
</dbReference>
<dbReference type="SMART" id="SM00445">
    <property type="entry name" value="LINK"/>
    <property type="match status" value="1"/>
</dbReference>
<comment type="subcellular location">
    <subcellularLocation>
        <location evidence="2">Cell membrane</location>
        <topology evidence="2">Single-pass type I membrane protein</topology>
    </subcellularLocation>
    <subcellularLocation>
        <location evidence="1">Cell projection</location>
        <location evidence="1">Microvillus</location>
    </subcellularLocation>
    <subcellularLocation>
        <location evidence="3">Secreted</location>
    </subcellularLocation>
</comment>
<sequence length="338" mass="36949">MWIMFLAAIFGFLSSSRSENLTVGSRSCSYVGVFHVEGRQRYSLTFEEAKSLCKHLSASLAQMEEVKKAYDAGLQTCRYGWINDRRTAILRHKPHKSCAGNLVGIRFLERNYSDAFCYDAKDLSAKNCTALSGIYLSGPEKSDGDPGLASADHENSTSNITRLNDTTALESSTEIYWTNDGSASVNASQSSTKDNETDQTYRENSDHGNSTSDITRLKDTAALESSTEVYWTNGASASVDESSTKNNESYQTGRENSDWLVILLAILAVLVILLLCVVAATRKSCCGRKQTLVITKVSSAEGNGTSASFTQHQETIKLMNTEKVPASNSEVVDISLNE</sequence>
<evidence type="ECO:0000256" key="15">
    <source>
        <dbReference type="ARBA" id="ARBA00023170"/>
    </source>
</evidence>
<dbReference type="InterPro" id="IPR000538">
    <property type="entry name" value="Link_dom"/>
</dbReference>
<dbReference type="PRINTS" id="PR01265">
    <property type="entry name" value="LINKMODULE"/>
</dbReference>
<feature type="domain" description="Link" evidence="28">
    <location>
        <begin position="32"/>
        <end position="119"/>
    </location>
</feature>
<dbReference type="GO" id="GO:0005576">
    <property type="term" value="C:extracellular region"/>
    <property type="evidence" value="ECO:0007669"/>
    <property type="project" value="UniProtKB-SubCell"/>
</dbReference>
<protein>
    <recommendedName>
        <fullName evidence="4">CD44 antigen</fullName>
    </recommendedName>
    <alternativeName>
        <fullName evidence="22">GP90 lymphocyte homing/adhesion receptor</fullName>
    </alternativeName>
    <alternativeName>
        <fullName evidence="21">HUTCH-I</fullName>
    </alternativeName>
    <alternativeName>
        <fullName evidence="23">Hermes antigen</fullName>
    </alternativeName>
    <alternativeName>
        <fullName evidence="20">Hyaluronate receptor</fullName>
    </alternativeName>
    <alternativeName>
        <fullName evidence="18">Phagocytic glycoprotein 1</fullName>
    </alternativeName>
    <alternativeName>
        <fullName evidence="19">Phagocytic glycoprotein I</fullName>
    </alternativeName>
</protein>
<gene>
    <name evidence="29" type="ORF">IRJ41_001078</name>
</gene>
<evidence type="ECO:0000256" key="17">
    <source>
        <dbReference type="ARBA" id="ARBA00023273"/>
    </source>
</evidence>
<keyword evidence="17" id="KW-0966">Cell projection</keyword>
<dbReference type="SUPFAM" id="SSF56436">
    <property type="entry name" value="C-type lectin-like"/>
    <property type="match status" value="1"/>
</dbReference>
<dbReference type="OrthoDB" id="8952307at2759"/>
<comment type="caution">
    <text evidence="29">The sequence shown here is derived from an EMBL/GenBank/DDBJ whole genome shotgun (WGS) entry which is preliminary data.</text>
</comment>
<accession>A0A9W7W7H1</accession>
<evidence type="ECO:0000256" key="21">
    <source>
        <dbReference type="ARBA" id="ARBA00031823"/>
    </source>
</evidence>
<evidence type="ECO:0000313" key="30">
    <source>
        <dbReference type="Proteomes" id="UP001059041"/>
    </source>
</evidence>
<feature type="chain" id="PRO_5040771425" description="CD44 antigen" evidence="27">
    <location>
        <begin position="19"/>
        <end position="338"/>
    </location>
</feature>
<dbReference type="InterPro" id="IPR016187">
    <property type="entry name" value="CTDL_fold"/>
</dbReference>
<dbReference type="AlphaFoldDB" id="A0A9W7W7H1"/>
<feature type="region of interest" description="Disordered" evidence="25">
    <location>
        <begin position="182"/>
        <end position="217"/>
    </location>
</feature>
<keyword evidence="11" id="KW-0654">Proteoglycan</keyword>
<evidence type="ECO:0000256" key="1">
    <source>
        <dbReference type="ARBA" id="ARBA00004105"/>
    </source>
</evidence>
<dbReference type="GO" id="GO:0005540">
    <property type="term" value="F:hyaluronic acid binding"/>
    <property type="evidence" value="ECO:0007669"/>
    <property type="project" value="InterPro"/>
</dbReference>
<feature type="compositionally biased region" description="Polar residues" evidence="25">
    <location>
        <begin position="182"/>
        <end position="192"/>
    </location>
</feature>
<dbReference type="GO" id="GO:0007155">
    <property type="term" value="P:cell adhesion"/>
    <property type="evidence" value="ECO:0007669"/>
    <property type="project" value="UniProtKB-KW"/>
</dbReference>
<keyword evidence="5" id="KW-1003">Cell membrane</keyword>